<proteinExistence type="predicted"/>
<accession>A0A6J4QRX3</accession>
<sequence>MKLNKIVGLLAIALLIYFVIQQPGSAAGSVQNILGFLGDAADSVVAFFTELV</sequence>
<protein>
    <submittedName>
        <fullName evidence="1">Uncharacterized protein</fullName>
    </submittedName>
</protein>
<name>A0A6J4QRX3_9PSEU</name>
<gene>
    <name evidence="1" type="ORF">AVDCRST_MAG66-4319</name>
</gene>
<reference evidence="1" key="1">
    <citation type="submission" date="2020-02" db="EMBL/GenBank/DDBJ databases">
        <authorList>
            <person name="Meier V. D."/>
        </authorList>
    </citation>
    <scope>NUCLEOTIDE SEQUENCE</scope>
    <source>
        <strain evidence="1">AVDCRST_MAG66</strain>
    </source>
</reference>
<dbReference type="EMBL" id="CADCUS010000584">
    <property type="protein sequence ID" value="CAA9444734.1"/>
    <property type="molecule type" value="Genomic_DNA"/>
</dbReference>
<dbReference type="AlphaFoldDB" id="A0A6J4QRX3"/>
<evidence type="ECO:0000313" key="1">
    <source>
        <dbReference type="EMBL" id="CAA9444734.1"/>
    </source>
</evidence>
<organism evidence="1">
    <name type="scientific">uncultured Pseudonocardia sp</name>
    <dbReference type="NCBI Taxonomy" id="211455"/>
    <lineage>
        <taxon>Bacteria</taxon>
        <taxon>Bacillati</taxon>
        <taxon>Actinomycetota</taxon>
        <taxon>Actinomycetes</taxon>
        <taxon>Pseudonocardiales</taxon>
        <taxon>Pseudonocardiaceae</taxon>
        <taxon>Pseudonocardia</taxon>
        <taxon>environmental samples</taxon>
    </lineage>
</organism>